<keyword evidence="2" id="KW-1185">Reference proteome</keyword>
<gene>
    <name evidence="1" type="ORF">SAMN06265337_2285</name>
</gene>
<organism evidence="1 2">
    <name type="scientific">Hymenobacter gelipurpurascens</name>
    <dbReference type="NCBI Taxonomy" id="89968"/>
    <lineage>
        <taxon>Bacteria</taxon>
        <taxon>Pseudomonadati</taxon>
        <taxon>Bacteroidota</taxon>
        <taxon>Cytophagia</taxon>
        <taxon>Cytophagales</taxon>
        <taxon>Hymenobacteraceae</taxon>
        <taxon>Hymenobacter</taxon>
    </lineage>
</organism>
<dbReference type="Proteomes" id="UP000198131">
    <property type="component" value="Unassembled WGS sequence"/>
</dbReference>
<proteinExistence type="predicted"/>
<dbReference type="EMBL" id="FYEW01000001">
    <property type="protein sequence ID" value="SNC68379.1"/>
    <property type="molecule type" value="Genomic_DNA"/>
</dbReference>
<dbReference type="AlphaFoldDB" id="A0A212TQU5"/>
<name>A0A212TQU5_9BACT</name>
<reference evidence="2" key="1">
    <citation type="submission" date="2017-06" db="EMBL/GenBank/DDBJ databases">
        <authorList>
            <person name="Varghese N."/>
            <person name="Submissions S."/>
        </authorList>
    </citation>
    <scope>NUCLEOTIDE SEQUENCE [LARGE SCALE GENOMIC DNA]</scope>
    <source>
        <strain evidence="2">DSM 11116</strain>
    </source>
</reference>
<protein>
    <submittedName>
        <fullName evidence="1">Uncharacterized protein</fullName>
    </submittedName>
</protein>
<dbReference type="OrthoDB" id="262374at2"/>
<evidence type="ECO:0000313" key="2">
    <source>
        <dbReference type="Proteomes" id="UP000198131"/>
    </source>
</evidence>
<accession>A0A212TQU5</accession>
<dbReference type="RefSeq" id="WP_088843500.1">
    <property type="nucleotide sequence ID" value="NZ_FYEW01000001.1"/>
</dbReference>
<evidence type="ECO:0000313" key="1">
    <source>
        <dbReference type="EMBL" id="SNC68379.1"/>
    </source>
</evidence>
<sequence length="196" mass="21972">MDTPRTFSADTEAALWQQVAADMAQEPDLLEYTANLQQNGHTIQLDIDIDMGGGFEGGYETTTFTAVVPRPVALRFALHEQDWIHELGKLLGLTDVELGYPELDAAYIITTNDKEALRALFSDPAIQQTLLKYQEMRLTLAPSHHEDDSELYLTFLKEQAILEPEQLQEIYHLLYTLLQQLAPTSVAAVPLSNLQA</sequence>